<dbReference type="PANTHER" id="PTHR10656:SF69">
    <property type="entry name" value="MAB-21-LIKE HHH_H2TH-LIKE DOMAIN-CONTAINING PROTEIN"/>
    <property type="match status" value="1"/>
</dbReference>
<evidence type="ECO:0000313" key="5">
    <source>
        <dbReference type="Proteomes" id="UP000507470"/>
    </source>
</evidence>
<feature type="domain" description="Mab-21-like HhH/H2TH-like" evidence="3">
    <location>
        <begin position="343"/>
        <end position="425"/>
    </location>
</feature>
<gene>
    <name evidence="4" type="ORF">MCOR_57285</name>
</gene>
<reference evidence="4 5" key="1">
    <citation type="submission" date="2020-06" db="EMBL/GenBank/DDBJ databases">
        <authorList>
            <person name="Li R."/>
            <person name="Bekaert M."/>
        </authorList>
    </citation>
    <scope>NUCLEOTIDE SEQUENCE [LARGE SCALE GENOMIC DNA]</scope>
    <source>
        <strain evidence="5">wild</strain>
    </source>
</reference>
<accession>A0A6J8EYC7</accession>
<organism evidence="4 5">
    <name type="scientific">Mytilus coruscus</name>
    <name type="common">Sea mussel</name>
    <dbReference type="NCBI Taxonomy" id="42192"/>
    <lineage>
        <taxon>Eukaryota</taxon>
        <taxon>Metazoa</taxon>
        <taxon>Spiralia</taxon>
        <taxon>Lophotrochozoa</taxon>
        <taxon>Mollusca</taxon>
        <taxon>Bivalvia</taxon>
        <taxon>Autobranchia</taxon>
        <taxon>Pteriomorphia</taxon>
        <taxon>Mytilida</taxon>
        <taxon>Mytiloidea</taxon>
        <taxon>Mytilidae</taxon>
        <taxon>Mytilinae</taxon>
        <taxon>Mytilus</taxon>
    </lineage>
</organism>
<name>A0A6J8EYC7_MYTCO</name>
<evidence type="ECO:0000256" key="1">
    <source>
        <dbReference type="ARBA" id="ARBA00008307"/>
    </source>
</evidence>
<dbReference type="Proteomes" id="UP000507470">
    <property type="component" value="Unassembled WGS sequence"/>
</dbReference>
<keyword evidence="5" id="KW-1185">Reference proteome</keyword>
<dbReference type="Pfam" id="PF03281">
    <property type="entry name" value="Mab-21"/>
    <property type="match status" value="1"/>
</dbReference>
<dbReference type="Pfam" id="PF20266">
    <property type="entry name" value="Mab-21_C"/>
    <property type="match status" value="1"/>
</dbReference>
<evidence type="ECO:0000259" key="3">
    <source>
        <dbReference type="Pfam" id="PF20266"/>
    </source>
</evidence>
<feature type="domain" description="Mab-21-like nucleotidyltransferase" evidence="2">
    <location>
        <begin position="250"/>
        <end position="326"/>
    </location>
</feature>
<dbReference type="SMART" id="SM01265">
    <property type="entry name" value="Mab-21"/>
    <property type="match status" value="1"/>
</dbReference>
<evidence type="ECO:0000313" key="4">
    <source>
        <dbReference type="EMBL" id="CAC5425470.1"/>
    </source>
</evidence>
<proteinExistence type="inferred from homology"/>
<dbReference type="EMBL" id="CACVKT020010245">
    <property type="protein sequence ID" value="CAC5425470.1"/>
    <property type="molecule type" value="Genomic_DNA"/>
</dbReference>
<evidence type="ECO:0000259" key="2">
    <source>
        <dbReference type="Pfam" id="PF03281"/>
    </source>
</evidence>
<dbReference type="InterPro" id="IPR046906">
    <property type="entry name" value="Mab-21_HhH/H2TH-like"/>
</dbReference>
<sequence length="744" mass="86193">MALNVFPYPGKRRYTPLVYQTDDGGIVISNDVFGLTIRQFERVYKACLNRRKTQEQYIINLRYPDKTSDEYLEYLQDSTDCNKDYVSLTGNNLKENFLYEQLVNTAGTEIEIRTRQQLCIIQDSVFKQIQRQRGCQLTKISSGSLAEGLDLPGSYIDTMYVLNYVDVEWDARNIKHPVERTTLVMESDTDHPGFIYLRLIAGGEEDSFFTPFECFESTRKGLYLSVNTFVSHMNKKMPQPMLSSHGPCLSDDDQSVDYAFCLRSKYLPYSALPWAIRHRLQWPPNNVIDRITNKGCLLVPIGPKTLQDYNILWRVSFSVAEKLLVHSFNFTQFLCYCLLKLTLKYIVNTNKHAEGLLCSYFLKTVLFWVSEEVDIDNFRLSRLYFCFSLCLSKLLLLVNNCYCPNYFIPDQNMFLGKISPDNNEILVTILYSIKCDGIEGLIHNLYEYDNGNHRLLRTQRTPSFIMLDLLFYRIFHVDFSTPDNILQCLELLEFTNKLRKSKLSTFIVDICKQHHAGISQVAAQRLPTPTATTERYKIHKRYHRHLQDGIKLDAVSGWLLYASFYYVSGQFNVALRLTDYVLSRCSRGMIYIGCPTIHSKCISHYSNHVHSTMTLNDKMKMTVVNPISYVKRSSLIPTELQLEVKEKSIFIPPIVLSHCLRFLCYHHIGDISKRQQSLHDLNLTVERRNLLPFNSLSDSKTILGVCFEISDDKKKAYQCYDEALVCDNRICATAKTRISNLSMH</sequence>
<dbReference type="AlphaFoldDB" id="A0A6J8EYC7"/>
<dbReference type="OrthoDB" id="5982295at2759"/>
<dbReference type="InterPro" id="IPR046903">
    <property type="entry name" value="Mab-21-like_nuc_Trfase"/>
</dbReference>
<dbReference type="Gene3D" id="1.10.1410.40">
    <property type="match status" value="1"/>
</dbReference>
<dbReference type="InterPro" id="IPR024810">
    <property type="entry name" value="MAB21L/cGLR"/>
</dbReference>
<protein>
    <submittedName>
        <fullName evidence="4">Uncharacterized protein</fullName>
    </submittedName>
</protein>
<comment type="similarity">
    <text evidence="1">Belongs to the mab-21 family.</text>
</comment>
<dbReference type="PANTHER" id="PTHR10656">
    <property type="entry name" value="CELL FATE DETERMINING PROTEIN MAB21-RELATED"/>
    <property type="match status" value="1"/>
</dbReference>